<keyword evidence="2" id="KW-1185">Reference proteome</keyword>
<dbReference type="EnsemblPlants" id="OB01G12390.1">
    <property type="protein sequence ID" value="OB01G12390.1"/>
    <property type="gene ID" value="OB01G12390"/>
</dbReference>
<dbReference type="Gramene" id="OB01G12390.1">
    <property type="protein sequence ID" value="OB01G12390.1"/>
    <property type="gene ID" value="OB01G12390"/>
</dbReference>
<dbReference type="AlphaFoldDB" id="J3KW83"/>
<reference evidence="1" key="1">
    <citation type="journal article" date="2013" name="Nat. Commun.">
        <title>Whole-genome sequencing of Oryza brachyantha reveals mechanisms underlying Oryza genome evolution.</title>
        <authorList>
            <person name="Chen J."/>
            <person name="Huang Q."/>
            <person name="Gao D."/>
            <person name="Wang J."/>
            <person name="Lang Y."/>
            <person name="Liu T."/>
            <person name="Li B."/>
            <person name="Bai Z."/>
            <person name="Luis Goicoechea J."/>
            <person name="Liang C."/>
            <person name="Chen C."/>
            <person name="Zhang W."/>
            <person name="Sun S."/>
            <person name="Liao Y."/>
            <person name="Zhang X."/>
            <person name="Yang L."/>
            <person name="Song C."/>
            <person name="Wang M."/>
            <person name="Shi J."/>
            <person name="Liu G."/>
            <person name="Liu J."/>
            <person name="Zhou H."/>
            <person name="Zhou W."/>
            <person name="Yu Q."/>
            <person name="An N."/>
            <person name="Chen Y."/>
            <person name="Cai Q."/>
            <person name="Wang B."/>
            <person name="Liu B."/>
            <person name="Min J."/>
            <person name="Huang Y."/>
            <person name="Wu H."/>
            <person name="Li Z."/>
            <person name="Zhang Y."/>
            <person name="Yin Y."/>
            <person name="Song W."/>
            <person name="Jiang J."/>
            <person name="Jackson S.A."/>
            <person name="Wing R.A."/>
            <person name="Wang J."/>
            <person name="Chen M."/>
        </authorList>
    </citation>
    <scope>NUCLEOTIDE SEQUENCE [LARGE SCALE GENOMIC DNA]</scope>
    <source>
        <strain evidence="1">cv. IRGC 101232</strain>
    </source>
</reference>
<name>J3KW83_ORYBR</name>
<sequence length="79" mass="9150">MRHVLVANDKTKRSLSSVHYPNKTCEKQASCSRQGSWRVLQKKKGGLFINGGHTYQNYSGLLMIPICNKLQFRQWKIQL</sequence>
<dbReference type="Proteomes" id="UP000006038">
    <property type="component" value="Chromosome 1"/>
</dbReference>
<organism evidence="1">
    <name type="scientific">Oryza brachyantha</name>
    <name type="common">malo sina</name>
    <dbReference type="NCBI Taxonomy" id="4533"/>
    <lineage>
        <taxon>Eukaryota</taxon>
        <taxon>Viridiplantae</taxon>
        <taxon>Streptophyta</taxon>
        <taxon>Embryophyta</taxon>
        <taxon>Tracheophyta</taxon>
        <taxon>Spermatophyta</taxon>
        <taxon>Magnoliopsida</taxon>
        <taxon>Liliopsida</taxon>
        <taxon>Poales</taxon>
        <taxon>Poaceae</taxon>
        <taxon>BOP clade</taxon>
        <taxon>Oryzoideae</taxon>
        <taxon>Oryzeae</taxon>
        <taxon>Oryzinae</taxon>
        <taxon>Oryza</taxon>
    </lineage>
</organism>
<reference evidence="1" key="2">
    <citation type="submission" date="2013-04" db="UniProtKB">
        <authorList>
            <consortium name="EnsemblPlants"/>
        </authorList>
    </citation>
    <scope>IDENTIFICATION</scope>
</reference>
<proteinExistence type="predicted"/>
<evidence type="ECO:0000313" key="2">
    <source>
        <dbReference type="Proteomes" id="UP000006038"/>
    </source>
</evidence>
<evidence type="ECO:0000313" key="1">
    <source>
        <dbReference type="EnsemblPlants" id="OB01G12390.1"/>
    </source>
</evidence>
<accession>J3KW83</accession>
<protein>
    <submittedName>
        <fullName evidence="1">Uncharacterized protein</fullName>
    </submittedName>
</protein>
<dbReference type="HOGENOM" id="CLU_2609833_0_0_1"/>